<evidence type="ECO:0000256" key="13">
    <source>
        <dbReference type="ARBA" id="ARBA00023136"/>
    </source>
</evidence>
<comment type="subcellular location">
    <subcellularLocation>
        <location evidence="2">Endomembrane system</location>
        <topology evidence="2">Multi-pass membrane protein</topology>
    </subcellularLocation>
</comment>
<dbReference type="InterPro" id="IPR011016">
    <property type="entry name" value="Znf_RING-CH"/>
</dbReference>
<name>C1EDV4_MICCC</name>
<keyword evidence="13 15" id="KW-0472">Membrane</keyword>
<dbReference type="Pfam" id="PF13639">
    <property type="entry name" value="zf-RING_2"/>
    <property type="match status" value="1"/>
</dbReference>
<evidence type="ECO:0000256" key="4">
    <source>
        <dbReference type="ARBA" id="ARBA00012483"/>
    </source>
</evidence>
<dbReference type="InterPro" id="IPR021319">
    <property type="entry name" value="DUF2921"/>
</dbReference>
<evidence type="ECO:0000256" key="5">
    <source>
        <dbReference type="ARBA" id="ARBA00022679"/>
    </source>
</evidence>
<evidence type="ECO:0000256" key="8">
    <source>
        <dbReference type="ARBA" id="ARBA00022729"/>
    </source>
</evidence>
<protein>
    <recommendedName>
        <fullName evidence="4">RING-type E3 ubiquitin transferase</fullName>
        <ecNumber evidence="4">2.3.2.27</ecNumber>
    </recommendedName>
</protein>
<evidence type="ECO:0000256" key="11">
    <source>
        <dbReference type="ARBA" id="ARBA00022833"/>
    </source>
</evidence>
<dbReference type="PANTHER" id="PTHR22763:SF162">
    <property type="entry name" value="TRANSMEMBRANE E3 UBIQUITIN-PROTEIN LIGASE 1"/>
    <property type="match status" value="1"/>
</dbReference>
<keyword evidence="18" id="KW-1185">Reference proteome</keyword>
<dbReference type="SMART" id="SM00184">
    <property type="entry name" value="RING"/>
    <property type="match status" value="1"/>
</dbReference>
<dbReference type="eggNOG" id="KOG0828">
    <property type="taxonomic scope" value="Eukaryota"/>
</dbReference>
<keyword evidence="8" id="KW-0732">Signal</keyword>
<comment type="catalytic activity">
    <reaction evidence="1">
        <text>S-ubiquitinyl-[E2 ubiquitin-conjugating enzyme]-L-cysteine + [acceptor protein]-L-lysine = [E2 ubiquitin-conjugating enzyme]-L-cysteine + N(6)-ubiquitinyl-[acceptor protein]-L-lysine.</text>
        <dbReference type="EC" id="2.3.2.27"/>
    </reaction>
</comment>
<feature type="transmembrane region" description="Helical" evidence="15">
    <location>
        <begin position="110"/>
        <end position="130"/>
    </location>
</feature>
<keyword evidence="7" id="KW-0479">Metal-binding</keyword>
<evidence type="ECO:0000313" key="18">
    <source>
        <dbReference type="Proteomes" id="UP000002009"/>
    </source>
</evidence>
<keyword evidence="5" id="KW-0808">Transferase</keyword>
<keyword evidence="11" id="KW-0862">Zinc</keyword>
<evidence type="ECO:0000256" key="9">
    <source>
        <dbReference type="ARBA" id="ARBA00022771"/>
    </source>
</evidence>
<dbReference type="STRING" id="296587.C1EDV4"/>
<evidence type="ECO:0000259" key="16">
    <source>
        <dbReference type="PROSITE" id="PS50089"/>
    </source>
</evidence>
<proteinExistence type="predicted"/>
<dbReference type="GO" id="GO:0008270">
    <property type="term" value="F:zinc ion binding"/>
    <property type="evidence" value="ECO:0007669"/>
    <property type="project" value="UniProtKB-KW"/>
</dbReference>
<dbReference type="PROSITE" id="PS50089">
    <property type="entry name" value="ZF_RING_2"/>
    <property type="match status" value="1"/>
</dbReference>
<feature type="domain" description="RING-type" evidence="16">
    <location>
        <begin position="178"/>
        <end position="221"/>
    </location>
</feature>
<dbReference type="InterPro" id="IPR013083">
    <property type="entry name" value="Znf_RING/FYVE/PHD"/>
</dbReference>
<dbReference type="GO" id="GO:0012505">
    <property type="term" value="C:endomembrane system"/>
    <property type="evidence" value="ECO:0007669"/>
    <property type="project" value="UniProtKB-SubCell"/>
</dbReference>
<dbReference type="Pfam" id="PF11145">
    <property type="entry name" value="DUF2921"/>
    <property type="match status" value="1"/>
</dbReference>
<dbReference type="KEGG" id="mis:MICPUN_86560"/>
<dbReference type="InterPro" id="IPR050731">
    <property type="entry name" value="HRD1_E3_ubiq-ligases"/>
</dbReference>
<feature type="transmembrane region" description="Helical" evidence="15">
    <location>
        <begin position="29"/>
        <end position="46"/>
    </location>
</feature>
<dbReference type="Proteomes" id="UP000002009">
    <property type="component" value="Chromosome 11"/>
</dbReference>
<evidence type="ECO:0000256" key="1">
    <source>
        <dbReference type="ARBA" id="ARBA00000900"/>
    </source>
</evidence>
<comment type="pathway">
    <text evidence="3">Protein modification; protein ubiquitination.</text>
</comment>
<evidence type="ECO:0000256" key="14">
    <source>
        <dbReference type="PROSITE-ProRule" id="PRU00175"/>
    </source>
</evidence>
<dbReference type="InParanoid" id="C1EDV4"/>
<dbReference type="EMBL" id="CP001330">
    <property type="protein sequence ID" value="ACO66120.1"/>
    <property type="molecule type" value="Genomic_DNA"/>
</dbReference>
<keyword evidence="6 15" id="KW-0812">Transmembrane</keyword>
<accession>C1EDV4</accession>
<dbReference type="AlphaFoldDB" id="C1EDV4"/>
<dbReference type="RefSeq" id="XP_002504862.1">
    <property type="nucleotide sequence ID" value="XM_002504816.1"/>
</dbReference>
<dbReference type="InterPro" id="IPR001841">
    <property type="entry name" value="Znf_RING"/>
</dbReference>
<dbReference type="Gene3D" id="3.30.40.10">
    <property type="entry name" value="Zinc/RING finger domain, C3HC4 (zinc finger)"/>
    <property type="match status" value="1"/>
</dbReference>
<dbReference type="GeneID" id="8247596"/>
<dbReference type="SUPFAM" id="SSF57850">
    <property type="entry name" value="RING/U-box"/>
    <property type="match status" value="1"/>
</dbReference>
<evidence type="ECO:0000313" key="17">
    <source>
        <dbReference type="EMBL" id="ACO66120.1"/>
    </source>
</evidence>
<evidence type="ECO:0000256" key="12">
    <source>
        <dbReference type="ARBA" id="ARBA00022989"/>
    </source>
</evidence>
<dbReference type="SMART" id="SM00744">
    <property type="entry name" value="RINGv"/>
    <property type="match status" value="1"/>
</dbReference>
<dbReference type="PANTHER" id="PTHR22763">
    <property type="entry name" value="RING ZINC FINGER PROTEIN"/>
    <property type="match status" value="1"/>
</dbReference>
<dbReference type="GO" id="GO:0043161">
    <property type="term" value="P:proteasome-mediated ubiquitin-dependent protein catabolic process"/>
    <property type="evidence" value="ECO:0007669"/>
    <property type="project" value="TreeGrafter"/>
</dbReference>
<dbReference type="OrthoDB" id="9984778at2759"/>
<reference evidence="17 18" key="1">
    <citation type="journal article" date="2009" name="Science">
        <title>Green evolution and dynamic adaptations revealed by genomes of the marine picoeukaryotes Micromonas.</title>
        <authorList>
            <person name="Worden A.Z."/>
            <person name="Lee J.H."/>
            <person name="Mock T."/>
            <person name="Rouze P."/>
            <person name="Simmons M.P."/>
            <person name="Aerts A.L."/>
            <person name="Allen A.E."/>
            <person name="Cuvelier M.L."/>
            <person name="Derelle E."/>
            <person name="Everett M.V."/>
            <person name="Foulon E."/>
            <person name="Grimwood J."/>
            <person name="Gundlach H."/>
            <person name="Henrissat B."/>
            <person name="Napoli C."/>
            <person name="McDonald S.M."/>
            <person name="Parker M.S."/>
            <person name="Rombauts S."/>
            <person name="Salamov A."/>
            <person name="Von Dassow P."/>
            <person name="Badger J.H."/>
            <person name="Coutinho P.M."/>
            <person name="Demir E."/>
            <person name="Dubchak I."/>
            <person name="Gentemann C."/>
            <person name="Eikrem W."/>
            <person name="Gready J.E."/>
            <person name="John U."/>
            <person name="Lanier W."/>
            <person name="Lindquist E.A."/>
            <person name="Lucas S."/>
            <person name="Mayer K.F."/>
            <person name="Moreau H."/>
            <person name="Not F."/>
            <person name="Otillar R."/>
            <person name="Panaud O."/>
            <person name="Pangilinan J."/>
            <person name="Paulsen I."/>
            <person name="Piegu B."/>
            <person name="Poliakov A."/>
            <person name="Robbens S."/>
            <person name="Schmutz J."/>
            <person name="Toulza E."/>
            <person name="Wyss T."/>
            <person name="Zelensky A."/>
            <person name="Zhou K."/>
            <person name="Armbrust E.V."/>
            <person name="Bhattacharya D."/>
            <person name="Goodenough U.W."/>
            <person name="Van de Peer Y."/>
            <person name="Grigoriev I.V."/>
        </authorList>
    </citation>
    <scope>NUCLEOTIDE SEQUENCE [LARGE SCALE GENOMIC DNA]</scope>
    <source>
        <strain evidence="18">RCC299 / NOUM17</strain>
    </source>
</reference>
<dbReference type="OMA" id="GPRCFIP"/>
<organism evidence="17 18">
    <name type="scientific">Micromonas commoda (strain RCC299 / NOUM17 / CCMP2709)</name>
    <name type="common">Picoplanktonic green alga</name>
    <dbReference type="NCBI Taxonomy" id="296587"/>
    <lineage>
        <taxon>Eukaryota</taxon>
        <taxon>Viridiplantae</taxon>
        <taxon>Chlorophyta</taxon>
        <taxon>Mamiellophyceae</taxon>
        <taxon>Mamiellales</taxon>
        <taxon>Mamiellaceae</taxon>
        <taxon>Micromonas</taxon>
    </lineage>
</organism>
<evidence type="ECO:0000256" key="6">
    <source>
        <dbReference type="ARBA" id="ARBA00022692"/>
    </source>
</evidence>
<keyword evidence="9 14" id="KW-0863">Zinc-finger</keyword>
<evidence type="ECO:0000256" key="2">
    <source>
        <dbReference type="ARBA" id="ARBA00004127"/>
    </source>
</evidence>
<keyword evidence="10" id="KW-0833">Ubl conjugation pathway</keyword>
<dbReference type="GO" id="GO:0061630">
    <property type="term" value="F:ubiquitin protein ligase activity"/>
    <property type="evidence" value="ECO:0007669"/>
    <property type="project" value="UniProtKB-EC"/>
</dbReference>
<feature type="transmembrane region" description="Helical" evidence="15">
    <location>
        <begin position="78"/>
        <end position="98"/>
    </location>
</feature>
<evidence type="ECO:0000256" key="10">
    <source>
        <dbReference type="ARBA" id="ARBA00022786"/>
    </source>
</evidence>
<sequence length="227" mass="26150">MRVLLQIWKSRRPNSEQNWLEIRRDLSALYSRFYGGFLLGFVIMYWCANSPWFIALLCNSYWLPQIAWSAWHNAKKPLMPAYVLGTSAIRLLVPLYVFGCPENFVRVKPQFWVCWLLVVWVAAQVAALAAQHVFGPRCFIPDKYLPEVYDYHRRVEPEVLASAGAGDEECGEAGGVDCVICMNAVDAKTPRERMVTPCNHFFHQECLERWMEVKMECPTCRGALPPL</sequence>
<evidence type="ECO:0000256" key="7">
    <source>
        <dbReference type="ARBA" id="ARBA00022723"/>
    </source>
</evidence>
<gene>
    <name evidence="17" type="ORF">MICPUN_86560</name>
</gene>
<evidence type="ECO:0000256" key="15">
    <source>
        <dbReference type="SAM" id="Phobius"/>
    </source>
</evidence>
<keyword evidence="12 15" id="KW-1133">Transmembrane helix</keyword>
<dbReference type="EC" id="2.3.2.27" evidence="4"/>
<evidence type="ECO:0000256" key="3">
    <source>
        <dbReference type="ARBA" id="ARBA00004906"/>
    </source>
</evidence>